<dbReference type="GeneTree" id="ENSGT00950000182886"/>
<comment type="subcellular location">
    <subcellularLocation>
        <location evidence="1">Membrane</location>
        <topology evidence="1">Multi-pass membrane protein</topology>
    </subcellularLocation>
</comment>
<feature type="transmembrane region" description="Helical" evidence="6">
    <location>
        <begin position="56"/>
        <end position="78"/>
    </location>
</feature>
<comment type="similarity">
    <text evidence="2">Belongs to the steroid 5-alpha reductase family.</text>
</comment>
<dbReference type="GO" id="GO:0016627">
    <property type="term" value="F:oxidoreductase activity, acting on the CH-CH group of donors"/>
    <property type="evidence" value="ECO:0007669"/>
    <property type="project" value="InterPro"/>
</dbReference>
<keyword evidence="9" id="KW-1185">Reference proteome</keyword>
<evidence type="ECO:0000256" key="4">
    <source>
        <dbReference type="ARBA" id="ARBA00022989"/>
    </source>
</evidence>
<keyword evidence="5 6" id="KW-0472">Membrane</keyword>
<evidence type="ECO:0000313" key="8">
    <source>
        <dbReference type="Ensembl" id="ENSSAUP00010013629.1"/>
    </source>
</evidence>
<protein>
    <submittedName>
        <fullName evidence="8">Trans-2,3-enoyl-CoA reductase-like 2a</fullName>
    </submittedName>
</protein>
<accession>A0A671ULU2</accession>
<keyword evidence="4 6" id="KW-1133">Transmembrane helix</keyword>
<evidence type="ECO:0000256" key="3">
    <source>
        <dbReference type="ARBA" id="ARBA00022692"/>
    </source>
</evidence>
<feature type="transmembrane region" description="Helical" evidence="6">
    <location>
        <begin position="238"/>
        <end position="255"/>
    </location>
</feature>
<dbReference type="Pfam" id="PF02544">
    <property type="entry name" value="Steroid_dh"/>
    <property type="match status" value="1"/>
</dbReference>
<dbReference type="Proteomes" id="UP000472265">
    <property type="component" value="Chromosome 19"/>
</dbReference>
<evidence type="ECO:0000256" key="5">
    <source>
        <dbReference type="ARBA" id="ARBA00023136"/>
    </source>
</evidence>
<evidence type="ECO:0000313" key="9">
    <source>
        <dbReference type="Proteomes" id="UP000472265"/>
    </source>
</evidence>
<dbReference type="Ensembl" id="ENSSAUT00010014488.1">
    <property type="protein sequence ID" value="ENSSAUP00010013629.1"/>
    <property type="gene ID" value="ENSSAUG00010006453.1"/>
</dbReference>
<dbReference type="PANTHER" id="PTHR10556:SF59">
    <property type="entry name" value="STEROID 5-ALPHA REDUCTASE C-TERMINAL DOMAIN-CONTAINING PROTEIN"/>
    <property type="match status" value="1"/>
</dbReference>
<feature type="domain" description="3-oxo-5-alpha-steroid 4-dehydrogenase C-terminal" evidence="7">
    <location>
        <begin position="126"/>
        <end position="279"/>
    </location>
</feature>
<gene>
    <name evidence="8" type="primary">LOC115570366</name>
</gene>
<organism evidence="8 9">
    <name type="scientific">Sparus aurata</name>
    <name type="common">Gilthead sea bream</name>
    <dbReference type="NCBI Taxonomy" id="8175"/>
    <lineage>
        <taxon>Eukaryota</taxon>
        <taxon>Metazoa</taxon>
        <taxon>Chordata</taxon>
        <taxon>Craniata</taxon>
        <taxon>Vertebrata</taxon>
        <taxon>Euteleostomi</taxon>
        <taxon>Actinopterygii</taxon>
        <taxon>Neopterygii</taxon>
        <taxon>Teleostei</taxon>
        <taxon>Neoteleostei</taxon>
        <taxon>Acanthomorphata</taxon>
        <taxon>Eupercaria</taxon>
        <taxon>Spariformes</taxon>
        <taxon>Sparidae</taxon>
        <taxon>Sparus</taxon>
    </lineage>
</organism>
<feature type="transmembrane region" description="Helical" evidence="6">
    <location>
        <begin position="137"/>
        <end position="155"/>
    </location>
</feature>
<feature type="transmembrane region" description="Helical" evidence="6">
    <location>
        <begin position="167"/>
        <end position="186"/>
    </location>
</feature>
<dbReference type="PANTHER" id="PTHR10556">
    <property type="entry name" value="3-OXO-5-ALPHA-STEROID 4-DEHYDROGENASE"/>
    <property type="match status" value="1"/>
</dbReference>
<dbReference type="InterPro" id="IPR039357">
    <property type="entry name" value="SRD5A/TECR"/>
</dbReference>
<dbReference type="InterPro" id="IPR001104">
    <property type="entry name" value="3-oxo-5_a-steroid_4-DH_C"/>
</dbReference>
<evidence type="ECO:0000256" key="2">
    <source>
        <dbReference type="ARBA" id="ARBA00007742"/>
    </source>
</evidence>
<evidence type="ECO:0000259" key="7">
    <source>
        <dbReference type="Pfam" id="PF02544"/>
    </source>
</evidence>
<reference evidence="8" key="1">
    <citation type="submission" date="2021-04" db="EMBL/GenBank/DDBJ databases">
        <authorList>
            <consortium name="Wellcome Sanger Institute Data Sharing"/>
        </authorList>
    </citation>
    <scope>NUCLEOTIDE SEQUENCE [LARGE SCALE GENOMIC DNA]</scope>
</reference>
<feature type="transmembrane region" description="Helical" evidence="6">
    <location>
        <begin position="207"/>
        <end position="232"/>
    </location>
</feature>
<dbReference type="PROSITE" id="PS50244">
    <property type="entry name" value="S5A_REDUCTASE"/>
    <property type="match status" value="1"/>
</dbReference>
<evidence type="ECO:0000256" key="6">
    <source>
        <dbReference type="SAM" id="Phobius"/>
    </source>
</evidence>
<reference evidence="8" key="3">
    <citation type="submission" date="2025-09" db="UniProtKB">
        <authorList>
            <consortium name="Ensembl"/>
        </authorList>
    </citation>
    <scope>IDENTIFICATION</scope>
</reference>
<keyword evidence="3 6" id="KW-0812">Transmembrane</keyword>
<proteinExistence type="inferred from homology"/>
<evidence type="ECO:0000256" key="1">
    <source>
        <dbReference type="ARBA" id="ARBA00004141"/>
    </source>
</evidence>
<dbReference type="GO" id="GO:0016020">
    <property type="term" value="C:membrane"/>
    <property type="evidence" value="ECO:0007669"/>
    <property type="project" value="UniProtKB-SubCell"/>
</dbReference>
<sequence length="279" mass="32433">NIFGPSGCSVICHWCNLWFDLTLDIEFMSTIDDEILQSLPVGTTATMYFRDLGPQLGWTMVFLAECIGPLLTYLLFYFRVPYIYSHRYAFTSSPHPVVILACACHTFHYMKRLIETIFVHRFSHGTMPLRTIVRNCAYYWGFSAWLAYYINHPLYTPPSYGEIQINYALVMFVICELGNFSIHLTLNNIRGDGSRARRFPVPTKNPFTWLFFFVSCPNYTYEVGAWVSFSIMTQCLPVALYTLLGFIQMSIWAKGKHRAYIREFKDYPSLRMAIIPLIL</sequence>
<name>A0A671ULU2_SPAAU</name>
<dbReference type="GO" id="GO:0042761">
    <property type="term" value="P:very long-chain fatty acid biosynthetic process"/>
    <property type="evidence" value="ECO:0007669"/>
    <property type="project" value="TreeGrafter"/>
</dbReference>
<reference evidence="8" key="2">
    <citation type="submission" date="2025-08" db="UniProtKB">
        <authorList>
            <consortium name="Ensembl"/>
        </authorList>
    </citation>
    <scope>IDENTIFICATION</scope>
</reference>
<dbReference type="OMA" id="YVREFKD"/>
<dbReference type="AlphaFoldDB" id="A0A671ULU2"/>